<dbReference type="PANTHER" id="PTHR43825">
    <property type="entry name" value="PYRUVATE DEHYDROGENASE E1 COMPONENT"/>
    <property type="match status" value="1"/>
</dbReference>
<comment type="caution">
    <text evidence="2">The sequence shown here is derived from an EMBL/GenBank/DDBJ whole genome shotgun (WGS) entry which is preliminary data.</text>
</comment>
<name>A0ABQ3V4D2_9CHLR</name>
<dbReference type="SMART" id="SM00861">
    <property type="entry name" value="Transket_pyr"/>
    <property type="match status" value="1"/>
</dbReference>
<dbReference type="RefSeq" id="WP_201375637.1">
    <property type="nucleotide sequence ID" value="NZ_BNJG01000003.1"/>
</dbReference>
<dbReference type="Proteomes" id="UP000654345">
    <property type="component" value="Unassembled WGS sequence"/>
</dbReference>
<sequence>MTTTQKLSMRDQMVATIAELFERDERTALVLAAVSATQFAPILQRYPQRALNLGIMEQSMIGVAAGFALEGFIPFAHTITPFLVERPLEQLKDDFCYQGLGGNFLSIGASYDYSTDGSTHHGPADVPLLMQLPGMQIVVPGTAHELDQLLQAAYANGSPTYYRTSVAEHNEHLDIEFGKLKVIKQGSQATVIAVGPSLEYVLPAVEGLDVTLLYCTTVAPFDKETLRAHAGKGEIVVVEPYYEGALVPDISAALEDTPTRIKAIGVPRQFLHRYGTLEQYNAALKLTPEEIRRRIEQFL</sequence>
<dbReference type="InterPro" id="IPR005475">
    <property type="entry name" value="Transketolase-like_Pyr-bd"/>
</dbReference>
<proteinExistence type="predicted"/>
<dbReference type="Pfam" id="PF02779">
    <property type="entry name" value="Transket_pyr"/>
    <property type="match status" value="1"/>
</dbReference>
<evidence type="ECO:0000259" key="1">
    <source>
        <dbReference type="SMART" id="SM00861"/>
    </source>
</evidence>
<evidence type="ECO:0000313" key="3">
    <source>
        <dbReference type="Proteomes" id="UP000654345"/>
    </source>
</evidence>
<dbReference type="EMBL" id="BNJG01000003">
    <property type="protein sequence ID" value="GHO59450.1"/>
    <property type="molecule type" value="Genomic_DNA"/>
</dbReference>
<dbReference type="Pfam" id="PF02780">
    <property type="entry name" value="Transketolase_C"/>
    <property type="match status" value="1"/>
</dbReference>
<accession>A0ABQ3V4D2</accession>
<protein>
    <submittedName>
        <fullName evidence="2">Transketolase</fullName>
    </submittedName>
</protein>
<dbReference type="PANTHER" id="PTHR43825:SF1">
    <property type="entry name" value="TRANSKETOLASE-LIKE PYRIMIDINE-BINDING DOMAIN-CONTAINING PROTEIN"/>
    <property type="match status" value="1"/>
</dbReference>
<gene>
    <name evidence="2" type="ORF">KSB_79250</name>
</gene>
<dbReference type="InterPro" id="IPR029061">
    <property type="entry name" value="THDP-binding"/>
</dbReference>
<dbReference type="Gene3D" id="3.40.50.920">
    <property type="match status" value="1"/>
</dbReference>
<dbReference type="InterPro" id="IPR009014">
    <property type="entry name" value="Transketo_C/PFOR_II"/>
</dbReference>
<evidence type="ECO:0000313" key="2">
    <source>
        <dbReference type="EMBL" id="GHO59450.1"/>
    </source>
</evidence>
<organism evidence="2 3">
    <name type="scientific">Ktedonobacter robiniae</name>
    <dbReference type="NCBI Taxonomy" id="2778365"/>
    <lineage>
        <taxon>Bacteria</taxon>
        <taxon>Bacillati</taxon>
        <taxon>Chloroflexota</taxon>
        <taxon>Ktedonobacteria</taxon>
        <taxon>Ktedonobacterales</taxon>
        <taxon>Ktedonobacteraceae</taxon>
        <taxon>Ktedonobacter</taxon>
    </lineage>
</organism>
<dbReference type="SUPFAM" id="SSF52922">
    <property type="entry name" value="TK C-terminal domain-like"/>
    <property type="match status" value="1"/>
</dbReference>
<keyword evidence="3" id="KW-1185">Reference proteome</keyword>
<feature type="domain" description="Transketolase-like pyrimidine-binding" evidence="1">
    <location>
        <begin position="7"/>
        <end position="171"/>
    </location>
</feature>
<dbReference type="InterPro" id="IPR051157">
    <property type="entry name" value="PDH/Transketolase"/>
</dbReference>
<dbReference type="CDD" id="cd07033">
    <property type="entry name" value="TPP_PYR_DXS_TK_like"/>
    <property type="match status" value="1"/>
</dbReference>
<dbReference type="InterPro" id="IPR033248">
    <property type="entry name" value="Transketolase_C"/>
</dbReference>
<reference evidence="2 3" key="1">
    <citation type="journal article" date="2021" name="Int. J. Syst. Evol. Microbiol.">
        <title>Reticulibacter mediterranei gen. nov., sp. nov., within the new family Reticulibacteraceae fam. nov., and Ktedonospora formicarum gen. nov., sp. nov., Ktedonobacter robiniae sp. nov., Dictyobacter formicarum sp. nov. and Dictyobacter arantiisoli sp. nov., belonging to the class Ktedonobacteria.</title>
        <authorList>
            <person name="Yabe S."/>
            <person name="Zheng Y."/>
            <person name="Wang C.M."/>
            <person name="Sakai Y."/>
            <person name="Abe K."/>
            <person name="Yokota A."/>
            <person name="Donadio S."/>
            <person name="Cavaletti L."/>
            <person name="Monciardini P."/>
        </authorList>
    </citation>
    <scope>NUCLEOTIDE SEQUENCE [LARGE SCALE GENOMIC DNA]</scope>
    <source>
        <strain evidence="2 3">SOSP1-30</strain>
    </source>
</reference>
<dbReference type="SUPFAM" id="SSF52518">
    <property type="entry name" value="Thiamin diphosphate-binding fold (THDP-binding)"/>
    <property type="match status" value="1"/>
</dbReference>
<dbReference type="Gene3D" id="3.40.50.970">
    <property type="match status" value="1"/>
</dbReference>